<feature type="transmembrane region" description="Helical" evidence="1">
    <location>
        <begin position="45"/>
        <end position="64"/>
    </location>
</feature>
<evidence type="ECO:0000313" key="4">
    <source>
        <dbReference type="Proteomes" id="UP000016368"/>
    </source>
</evidence>
<protein>
    <submittedName>
        <fullName evidence="3">Alpha/beta hydrolase fold protein</fullName>
    </submittedName>
</protein>
<dbReference type="PANTHER" id="PTHR43798">
    <property type="entry name" value="MONOACYLGLYCEROL LIPASE"/>
    <property type="match status" value="1"/>
</dbReference>
<dbReference type="InterPro" id="IPR000073">
    <property type="entry name" value="AB_hydrolase_1"/>
</dbReference>
<evidence type="ECO:0000313" key="3">
    <source>
        <dbReference type="EMBL" id="EGI76096.1"/>
    </source>
</evidence>
<gene>
    <name evidence="3" type="ORF">HGR_13154</name>
</gene>
<comment type="caution">
    <text evidence="3">The sequence shown here is derived from an EMBL/GenBank/DDBJ whole genome shotgun (WGS) entry which is preliminary data.</text>
</comment>
<reference evidence="3 4" key="1">
    <citation type="journal article" date="2011" name="EMBO J.">
        <title>Structural diversity of bacterial flagellar motors.</title>
        <authorList>
            <person name="Chen S."/>
            <person name="Beeby M."/>
            <person name="Murphy G.E."/>
            <person name="Leadbetter J.R."/>
            <person name="Hendrixson D.R."/>
            <person name="Briegel A."/>
            <person name="Li Z."/>
            <person name="Shi J."/>
            <person name="Tocheva E.I."/>
            <person name="Muller A."/>
            <person name="Dobro M.J."/>
            <person name="Jensen G.J."/>
        </authorList>
    </citation>
    <scope>NUCLEOTIDE SEQUENCE [LARGE SCALE GENOMIC DNA]</scope>
    <source>
        <strain evidence="3 4">ATCC 19624</strain>
    </source>
</reference>
<dbReference type="InterPro" id="IPR000639">
    <property type="entry name" value="Epox_hydrolase-like"/>
</dbReference>
<accession>F3KVZ3</accession>
<dbReference type="GO" id="GO:0016020">
    <property type="term" value="C:membrane"/>
    <property type="evidence" value="ECO:0007669"/>
    <property type="project" value="TreeGrafter"/>
</dbReference>
<dbReference type="eggNOG" id="COG2267">
    <property type="taxonomic scope" value="Bacteria"/>
</dbReference>
<dbReference type="InterPro" id="IPR050266">
    <property type="entry name" value="AB_hydrolase_sf"/>
</dbReference>
<dbReference type="GO" id="GO:0016787">
    <property type="term" value="F:hydrolase activity"/>
    <property type="evidence" value="ECO:0007669"/>
    <property type="project" value="UniProtKB-KW"/>
</dbReference>
<dbReference type="AlphaFoldDB" id="F3KVZ3"/>
<dbReference type="EMBL" id="AEGR01000081">
    <property type="protein sequence ID" value="EGI76096.1"/>
    <property type="molecule type" value="Genomic_DNA"/>
</dbReference>
<keyword evidence="1" id="KW-0472">Membrane</keyword>
<organism evidence="3 4">
    <name type="scientific">Hylemonella gracilis ATCC 19624</name>
    <dbReference type="NCBI Taxonomy" id="887062"/>
    <lineage>
        <taxon>Bacteria</taxon>
        <taxon>Pseudomonadati</taxon>
        <taxon>Pseudomonadota</taxon>
        <taxon>Betaproteobacteria</taxon>
        <taxon>Burkholderiales</taxon>
        <taxon>Comamonadaceae</taxon>
        <taxon>Hylemonella</taxon>
    </lineage>
</organism>
<dbReference type="Proteomes" id="UP000016368">
    <property type="component" value="Unassembled WGS sequence"/>
</dbReference>
<dbReference type="Pfam" id="PF00561">
    <property type="entry name" value="Abhydrolase_1"/>
    <property type="match status" value="1"/>
</dbReference>
<dbReference type="PRINTS" id="PR00412">
    <property type="entry name" value="EPOXHYDRLASE"/>
</dbReference>
<dbReference type="PANTHER" id="PTHR43798:SF33">
    <property type="entry name" value="HYDROLASE, PUTATIVE (AFU_ORTHOLOGUE AFUA_2G14860)-RELATED"/>
    <property type="match status" value="1"/>
</dbReference>
<name>F3KVZ3_9BURK</name>
<feature type="domain" description="AB hydrolase-1" evidence="2">
    <location>
        <begin position="127"/>
        <end position="373"/>
    </location>
</feature>
<dbReference type="Gene3D" id="3.40.50.1820">
    <property type="entry name" value="alpha/beta hydrolase"/>
    <property type="match status" value="1"/>
</dbReference>
<dbReference type="PRINTS" id="PR00111">
    <property type="entry name" value="ABHYDROLASE"/>
</dbReference>
<dbReference type="STRING" id="887062.HGR_13154"/>
<keyword evidence="1" id="KW-1133">Transmembrane helix</keyword>
<evidence type="ECO:0000256" key="1">
    <source>
        <dbReference type="SAM" id="Phobius"/>
    </source>
</evidence>
<proteinExistence type="predicted"/>
<dbReference type="SUPFAM" id="SSF53474">
    <property type="entry name" value="alpha/beta-Hydrolases"/>
    <property type="match status" value="1"/>
</dbReference>
<keyword evidence="3" id="KW-0378">Hydrolase</keyword>
<keyword evidence="1" id="KW-0812">Transmembrane</keyword>
<dbReference type="InterPro" id="IPR029058">
    <property type="entry name" value="AB_hydrolase_fold"/>
</dbReference>
<sequence length="389" mass="44107">MKGRQGAGQGYARAFPLGLLPAQTAVHLRRFPCFSYTLSFPVPRFFLRYCLLAALLTSCVWLPARAQLLNFLQPSDPSYLTAEPLSITLEGWPYPYPVSLLQISLEGQTVRMAYMDVRPKSPNGQTLLLLHDQYYSSDYWERTLRTLSDYGYRLIVPDQIGFGRSSKPDMPYRFGLQAQSTLRLLDHLQIPQVAVIGHGMGGMLAVHFARRYSQRVSALVLENPAGLEDYAALPPVNTEVMTRQNLLLTPTAYRRELKSQFATWRPTYERHVEQFARLQLSSEYPRHAQVAAQTQQMILEGPILNEMPRLLAPTLLIIGLKDRTVPGQRYYPADVIKNLGDFSKLGKDAQARIPGAQLRELPDIGHTPHLEDPDYFIALVTDFLYSKKP</sequence>
<keyword evidence="4" id="KW-1185">Reference proteome</keyword>
<evidence type="ECO:0000259" key="2">
    <source>
        <dbReference type="Pfam" id="PF00561"/>
    </source>
</evidence>